<dbReference type="InterPro" id="IPR023299">
    <property type="entry name" value="ATPase_P-typ_cyto_dom_N"/>
</dbReference>
<keyword evidence="3" id="KW-1185">Reference proteome</keyword>
<sequence length="185" mass="20645">GAPEGLLDRCTHVRVGQNKVPMSPAIKNEIIKLTKLYGTGRDTLRCLALATIDNPPRREDMDLEDARKFIQYETNMTFVGVVGMLDPPREEVKYSIKACRDAGIRVIVITGDNKATAEAICRRIGVFGENENTEGISYTGREFDELSIEDQRAAVMRARLFARVEPAHKSKIVEYLQAEGEISAM</sequence>
<reference evidence="2" key="1">
    <citation type="submission" date="2021-04" db="EMBL/GenBank/DDBJ databases">
        <authorList>
            <consortium name="Molecular Ecology Group"/>
        </authorList>
    </citation>
    <scope>NUCLEOTIDE SEQUENCE</scope>
</reference>
<dbReference type="AlphaFoldDB" id="A0A8S3YM54"/>
<dbReference type="SUPFAM" id="SSF81660">
    <property type="entry name" value="Metal cation-transporting ATPase, ATP-binding domain N"/>
    <property type="match status" value="1"/>
</dbReference>
<accession>A0A8S3YM54</accession>
<dbReference type="PANTHER" id="PTHR42861">
    <property type="entry name" value="CALCIUM-TRANSPORTING ATPASE"/>
    <property type="match status" value="1"/>
</dbReference>
<dbReference type="SUPFAM" id="SSF56784">
    <property type="entry name" value="HAD-like"/>
    <property type="match status" value="1"/>
</dbReference>
<dbReference type="GO" id="GO:0000166">
    <property type="term" value="F:nucleotide binding"/>
    <property type="evidence" value="ECO:0007669"/>
    <property type="project" value="InterPro"/>
</dbReference>
<dbReference type="InterPro" id="IPR023214">
    <property type="entry name" value="HAD_sf"/>
</dbReference>
<dbReference type="Pfam" id="PF13246">
    <property type="entry name" value="Cation_ATPase"/>
    <property type="match status" value="1"/>
</dbReference>
<evidence type="ECO:0000256" key="1">
    <source>
        <dbReference type="ARBA" id="ARBA00004141"/>
    </source>
</evidence>
<dbReference type="GO" id="GO:0016020">
    <property type="term" value="C:membrane"/>
    <property type="evidence" value="ECO:0007669"/>
    <property type="project" value="UniProtKB-SubCell"/>
</dbReference>
<comment type="caution">
    <text evidence="2">The sequence shown here is derived from an EMBL/GenBank/DDBJ whole genome shotgun (WGS) entry which is preliminary data.</text>
</comment>
<dbReference type="Gene3D" id="3.40.1110.10">
    <property type="entry name" value="Calcium-transporting ATPase, cytoplasmic domain N"/>
    <property type="match status" value="1"/>
</dbReference>
<organism evidence="2 3">
    <name type="scientific">Candidula unifasciata</name>
    <dbReference type="NCBI Taxonomy" id="100452"/>
    <lineage>
        <taxon>Eukaryota</taxon>
        <taxon>Metazoa</taxon>
        <taxon>Spiralia</taxon>
        <taxon>Lophotrochozoa</taxon>
        <taxon>Mollusca</taxon>
        <taxon>Gastropoda</taxon>
        <taxon>Heterobranchia</taxon>
        <taxon>Euthyneura</taxon>
        <taxon>Panpulmonata</taxon>
        <taxon>Eupulmonata</taxon>
        <taxon>Stylommatophora</taxon>
        <taxon>Helicina</taxon>
        <taxon>Helicoidea</taxon>
        <taxon>Geomitridae</taxon>
        <taxon>Candidula</taxon>
    </lineage>
</organism>
<feature type="non-terminal residue" evidence="2">
    <location>
        <position position="185"/>
    </location>
</feature>
<dbReference type="Proteomes" id="UP000678393">
    <property type="component" value="Unassembled WGS sequence"/>
</dbReference>
<name>A0A8S3YM54_9EUPU</name>
<proteinExistence type="predicted"/>
<evidence type="ECO:0000313" key="2">
    <source>
        <dbReference type="EMBL" id="CAG5118227.1"/>
    </source>
</evidence>
<gene>
    <name evidence="2" type="ORF">CUNI_LOCUS3785</name>
</gene>
<dbReference type="Gene3D" id="3.40.50.1000">
    <property type="entry name" value="HAD superfamily/HAD-like"/>
    <property type="match status" value="1"/>
</dbReference>
<dbReference type="InterPro" id="IPR036412">
    <property type="entry name" value="HAD-like_sf"/>
</dbReference>
<feature type="non-terminal residue" evidence="2">
    <location>
        <position position="1"/>
    </location>
</feature>
<dbReference type="EMBL" id="CAJHNH020000516">
    <property type="protein sequence ID" value="CAG5118227.1"/>
    <property type="molecule type" value="Genomic_DNA"/>
</dbReference>
<comment type="subcellular location">
    <subcellularLocation>
        <location evidence="1">Membrane</location>
        <topology evidence="1">Multi-pass membrane protein</topology>
    </subcellularLocation>
</comment>
<dbReference type="PRINTS" id="PR00119">
    <property type="entry name" value="CATATPASE"/>
</dbReference>
<protein>
    <submittedName>
        <fullName evidence="2">Uncharacterized protein</fullName>
    </submittedName>
</protein>
<evidence type="ECO:0000313" key="3">
    <source>
        <dbReference type="Proteomes" id="UP000678393"/>
    </source>
</evidence>
<dbReference type="OrthoDB" id="3352408at2759"/>